<evidence type="ECO:0000313" key="2">
    <source>
        <dbReference type="Proteomes" id="UP000321110"/>
    </source>
</evidence>
<dbReference type="AlphaFoldDB" id="A0A5C7W7Y9"/>
<proteinExistence type="predicted"/>
<comment type="caution">
    <text evidence="1">The sequence shown here is derived from an EMBL/GenBank/DDBJ whole genome shotgun (WGS) entry which is preliminary data.</text>
</comment>
<evidence type="ECO:0000313" key="1">
    <source>
        <dbReference type="EMBL" id="TXI33329.1"/>
    </source>
</evidence>
<protein>
    <submittedName>
        <fullName evidence="1">DUF2199 domain-containing protein</fullName>
    </submittedName>
</protein>
<dbReference type="Proteomes" id="UP000321110">
    <property type="component" value="Unassembled WGS sequence"/>
</dbReference>
<dbReference type="Pfam" id="PF09965">
    <property type="entry name" value="DUF2199"/>
    <property type="match status" value="1"/>
</dbReference>
<dbReference type="InterPro" id="IPR018697">
    <property type="entry name" value="DUF2199"/>
</dbReference>
<name>A0A5C7W7Y9_AQUAC</name>
<accession>A0A5C7W7Y9</accession>
<reference evidence="1 2" key="1">
    <citation type="submission" date="2018-09" db="EMBL/GenBank/DDBJ databases">
        <title>Metagenome Assembled Genomes from an Advanced Water Purification Facility.</title>
        <authorList>
            <person name="Stamps B.W."/>
            <person name="Spear J.R."/>
        </authorList>
    </citation>
    <scope>NUCLEOTIDE SEQUENCE [LARGE SCALE GENOMIC DNA]</scope>
    <source>
        <strain evidence="1">Bin_52_1</strain>
    </source>
</reference>
<dbReference type="EMBL" id="SSFO01000113">
    <property type="protein sequence ID" value="TXI33329.1"/>
    <property type="molecule type" value="Genomic_DNA"/>
</dbReference>
<organism evidence="1 2">
    <name type="scientific">Aquipseudomonas alcaligenes</name>
    <name type="common">Pseudomonas alcaligenes</name>
    <dbReference type="NCBI Taxonomy" id="43263"/>
    <lineage>
        <taxon>Bacteria</taxon>
        <taxon>Pseudomonadati</taxon>
        <taxon>Pseudomonadota</taxon>
        <taxon>Gammaproteobacteria</taxon>
        <taxon>Pseudomonadales</taxon>
        <taxon>Pseudomonadaceae</taxon>
        <taxon>Aquipseudomonas</taxon>
    </lineage>
</organism>
<gene>
    <name evidence="1" type="ORF">E6Q69_06735</name>
</gene>
<sequence length="169" mass="19605">MLKFKCACCDDIIEGIPTFGWKYPISYLDVPKERREKDVFLTEDLCVIADKWFFVRGCLEIPVIGHDDPFIWGVWVSLSEDNFMAFQDLLGIEKRAHNGPYFGWLNASINIYPETENLKTMVHIRDDGNRPYIELEPTDHPLALEQRNGITIERVAEIYANRMHGLKIA</sequence>